<dbReference type="GO" id="GO:0005525">
    <property type="term" value="F:GTP binding"/>
    <property type="evidence" value="ECO:0007669"/>
    <property type="project" value="UniProtKB-KW"/>
</dbReference>
<dbReference type="WBParaSite" id="SMTH1_7660.1">
    <property type="protein sequence ID" value="SMTH1_7660.1"/>
    <property type="gene ID" value="SMTH1_7660"/>
</dbReference>
<evidence type="ECO:0000256" key="1">
    <source>
        <dbReference type="ARBA" id="ARBA00022741"/>
    </source>
</evidence>
<dbReference type="AlphaFoldDB" id="A0AA85BUA6"/>
<dbReference type="Gene3D" id="3.40.50.300">
    <property type="entry name" value="P-loop containing nucleotide triphosphate hydrolases"/>
    <property type="match status" value="1"/>
</dbReference>
<evidence type="ECO:0000256" key="3">
    <source>
        <dbReference type="PIRSR" id="PIRSR606689-1"/>
    </source>
</evidence>
<feature type="binding site" evidence="4">
    <location>
        <position position="48"/>
    </location>
    <ligand>
        <name>Mg(2+)</name>
        <dbReference type="ChEBI" id="CHEBI:18420"/>
    </ligand>
</feature>
<dbReference type="InterPro" id="IPR027417">
    <property type="entry name" value="P-loop_NTPase"/>
</dbReference>
<evidence type="ECO:0000256" key="2">
    <source>
        <dbReference type="ARBA" id="ARBA00023134"/>
    </source>
</evidence>
<keyword evidence="4" id="KW-0460">Magnesium</keyword>
<dbReference type="Proteomes" id="UP000050791">
    <property type="component" value="Unassembled WGS sequence"/>
</dbReference>
<keyword evidence="4" id="KW-0479">Metal-binding</keyword>
<evidence type="ECO:0000313" key="5">
    <source>
        <dbReference type="Proteomes" id="UP000050791"/>
    </source>
</evidence>
<organism evidence="5 6">
    <name type="scientific">Schistosoma mattheei</name>
    <dbReference type="NCBI Taxonomy" id="31246"/>
    <lineage>
        <taxon>Eukaryota</taxon>
        <taxon>Metazoa</taxon>
        <taxon>Spiralia</taxon>
        <taxon>Lophotrochozoa</taxon>
        <taxon>Platyhelminthes</taxon>
        <taxon>Trematoda</taxon>
        <taxon>Digenea</taxon>
        <taxon>Strigeidida</taxon>
        <taxon>Schistosomatoidea</taxon>
        <taxon>Schistosomatidae</taxon>
        <taxon>Schistosoma</taxon>
    </lineage>
</organism>
<keyword evidence="2 3" id="KW-0342">GTP-binding</keyword>
<proteinExistence type="predicted"/>
<dbReference type="SUPFAM" id="SSF52540">
    <property type="entry name" value="P-loop containing nucleoside triphosphate hydrolases"/>
    <property type="match status" value="1"/>
</dbReference>
<dbReference type="Pfam" id="PF00025">
    <property type="entry name" value="Arf"/>
    <property type="match status" value="1"/>
</dbReference>
<reference evidence="6" key="1">
    <citation type="submission" date="2023-11" db="UniProtKB">
        <authorList>
            <consortium name="WormBaseParasite"/>
        </authorList>
    </citation>
    <scope>IDENTIFICATION</scope>
</reference>
<feature type="binding site" evidence="4">
    <location>
        <position position="31"/>
    </location>
    <ligand>
        <name>Mg(2+)</name>
        <dbReference type="ChEBI" id="CHEBI:18420"/>
    </ligand>
</feature>
<dbReference type="GO" id="GO:0046872">
    <property type="term" value="F:metal ion binding"/>
    <property type="evidence" value="ECO:0007669"/>
    <property type="project" value="UniProtKB-KW"/>
</dbReference>
<protein>
    <submittedName>
        <fullName evidence="6">Uncharacterized protein</fullName>
    </submittedName>
</protein>
<accession>A0AA85BUA6</accession>
<name>A0AA85BUA6_9TREM</name>
<feature type="binding site" evidence="3">
    <location>
        <begin position="24"/>
        <end position="31"/>
    </location>
    <ligand>
        <name>GTP</name>
        <dbReference type="ChEBI" id="CHEBI:37565"/>
    </ligand>
</feature>
<dbReference type="GO" id="GO:0003924">
    <property type="term" value="F:GTPase activity"/>
    <property type="evidence" value="ECO:0007669"/>
    <property type="project" value="InterPro"/>
</dbReference>
<sequence length="51" mass="5530">MSPCFTFVRRKQNNNKEIFLAILGLDNSGKTTISLSIKGVSSDLVAPTIGF</sequence>
<evidence type="ECO:0000256" key="4">
    <source>
        <dbReference type="PIRSR" id="PIRSR606689-2"/>
    </source>
</evidence>
<keyword evidence="1 3" id="KW-0547">Nucleotide-binding</keyword>
<evidence type="ECO:0000313" key="6">
    <source>
        <dbReference type="WBParaSite" id="SMTH1_7660.1"/>
    </source>
</evidence>
<dbReference type="InterPro" id="IPR006689">
    <property type="entry name" value="Small_GTPase_ARF/SAR"/>
</dbReference>